<evidence type="ECO:0000259" key="1">
    <source>
        <dbReference type="PROSITE" id="PS52045"/>
    </source>
</evidence>
<dbReference type="InterPro" id="IPR004314">
    <property type="entry name" value="Neprosin"/>
</dbReference>
<dbReference type="AlphaFoldDB" id="A0AAN7J5Q4"/>
<name>A0AAN7J5Q4_QUERU</name>
<sequence length="429" mass="48179">MALLVFYGGVDVKAEARKTLSEIDKKLKLLNKPAIKSIKSEDGDIIDCVDIYKQPAFDHPALRSHTIQGCQCSTQPVNTTRTRHGFFQMRPNNIFASETSTTEHESSPAMLTQTWQKSGSCPKGTVAIRRVKRKELLNADSLEHFGRDGPRTSFAVNTTNDESNSFGSFPAPEHSYANLYTPENNYIGARGDINLWDPLVQSYNESSSAQISLKSGSIENFESIEAGWMVYPNLFNAGGEPRLFIRWTLDGYRWTGCINHNCAGFVQTSKVIALGSTFSNVSTLHGPQFQINLRIDHDPGTNHWWLQYNNEVVGYWPAEILRYLKEKASMVAWGGDVYSKNVKPGHPYHTTAYMGSGEAASELFGSANFITNIRIIDDSLQLKYPDSAFFVVDEPNCYSALIYKAHRNSEPYFYFGGHPNNNCIYNQKE</sequence>
<dbReference type="Pfam" id="PF14365">
    <property type="entry name" value="Neprosin_AP"/>
    <property type="match status" value="1"/>
</dbReference>
<dbReference type="Pfam" id="PF03080">
    <property type="entry name" value="Neprosin"/>
    <property type="match status" value="1"/>
</dbReference>
<gene>
    <name evidence="2" type="ORF">RGQ29_009284</name>
</gene>
<proteinExistence type="predicted"/>
<dbReference type="PROSITE" id="PS52045">
    <property type="entry name" value="NEPROSIN_PEP_CD"/>
    <property type="match status" value="1"/>
</dbReference>
<evidence type="ECO:0000313" key="2">
    <source>
        <dbReference type="EMBL" id="KAK4599155.1"/>
    </source>
</evidence>
<reference evidence="2 3" key="1">
    <citation type="journal article" date="2023" name="G3 (Bethesda)">
        <title>A haplotype-resolved chromosome-scale genome for Quercus rubra L. provides insights into the genetics of adaptive traits for red oak species.</title>
        <authorList>
            <person name="Kapoor B."/>
            <person name="Jenkins J."/>
            <person name="Schmutz J."/>
            <person name="Zhebentyayeva T."/>
            <person name="Kuelheim C."/>
            <person name="Coggeshall M."/>
            <person name="Heim C."/>
            <person name="Lasky J.R."/>
            <person name="Leites L."/>
            <person name="Islam-Faridi N."/>
            <person name="Romero-Severson J."/>
            <person name="DeLeo V.L."/>
            <person name="Lucas S.M."/>
            <person name="Lazic D."/>
            <person name="Gailing O."/>
            <person name="Carlson J."/>
            <person name="Staton M."/>
        </authorList>
    </citation>
    <scope>NUCLEOTIDE SEQUENCE [LARGE SCALE GENOMIC DNA]</scope>
    <source>
        <strain evidence="2">Pseudo-F2</strain>
    </source>
</reference>
<dbReference type="EMBL" id="JAXUIC010000002">
    <property type="protein sequence ID" value="KAK4599155.1"/>
    <property type="molecule type" value="Genomic_DNA"/>
</dbReference>
<dbReference type="Proteomes" id="UP001324115">
    <property type="component" value="Unassembled WGS sequence"/>
</dbReference>
<protein>
    <recommendedName>
        <fullName evidence="1">Neprosin PEP catalytic domain-containing protein</fullName>
    </recommendedName>
</protein>
<feature type="domain" description="Neprosin PEP catalytic" evidence="1">
    <location>
        <begin position="168"/>
        <end position="424"/>
    </location>
</feature>
<dbReference type="PANTHER" id="PTHR31589">
    <property type="entry name" value="PROTEIN, PUTATIVE (DUF239)-RELATED-RELATED"/>
    <property type="match status" value="1"/>
</dbReference>
<organism evidence="2 3">
    <name type="scientific">Quercus rubra</name>
    <name type="common">Northern red oak</name>
    <name type="synonym">Quercus borealis</name>
    <dbReference type="NCBI Taxonomy" id="3512"/>
    <lineage>
        <taxon>Eukaryota</taxon>
        <taxon>Viridiplantae</taxon>
        <taxon>Streptophyta</taxon>
        <taxon>Embryophyta</taxon>
        <taxon>Tracheophyta</taxon>
        <taxon>Spermatophyta</taxon>
        <taxon>Magnoliopsida</taxon>
        <taxon>eudicotyledons</taxon>
        <taxon>Gunneridae</taxon>
        <taxon>Pentapetalae</taxon>
        <taxon>rosids</taxon>
        <taxon>fabids</taxon>
        <taxon>Fagales</taxon>
        <taxon>Fagaceae</taxon>
        <taxon>Quercus</taxon>
    </lineage>
</organism>
<comment type="caution">
    <text evidence="2">The sequence shown here is derived from an EMBL/GenBank/DDBJ whole genome shotgun (WGS) entry which is preliminary data.</text>
</comment>
<dbReference type="InterPro" id="IPR053168">
    <property type="entry name" value="Glutamic_endopeptidase"/>
</dbReference>
<dbReference type="InterPro" id="IPR025521">
    <property type="entry name" value="Neprosin_propep"/>
</dbReference>
<accession>A0AAN7J5Q4</accession>
<keyword evidence="3" id="KW-1185">Reference proteome</keyword>
<dbReference type="PANTHER" id="PTHR31589:SF2">
    <property type="entry name" value="ASLB (DUF239)-RELATED"/>
    <property type="match status" value="1"/>
</dbReference>
<evidence type="ECO:0000313" key="3">
    <source>
        <dbReference type="Proteomes" id="UP001324115"/>
    </source>
</evidence>
<dbReference type="Gene3D" id="3.90.1320.10">
    <property type="entry name" value="Outer-capsid protein sigma 3, large lobe"/>
    <property type="match status" value="1"/>
</dbReference>